<evidence type="ECO:0000313" key="3">
    <source>
        <dbReference type="Proteomes" id="UP000577956"/>
    </source>
</evidence>
<gene>
    <name evidence="2" type="ORF">BKA21_002429</name>
    <name evidence="1" type="ORF">Col01nite_14930</name>
</gene>
<sequence>MSATGGQVRASGPYAEHGGQTWAIVSANKPQVRLVAPEGTRPPGFDDLASGRWTRLVPRGDVARIVRVTTRARWRGNDVEVVQVRDGRCRVQGWTYPPPAEPEVGTPENTYWEAWVDATELDAVVEQVDEVPL</sequence>
<keyword evidence="4" id="KW-1185">Reference proteome</keyword>
<dbReference type="EMBL" id="BONN01000003">
    <property type="protein sequence ID" value="GIG32334.1"/>
    <property type="molecule type" value="Genomic_DNA"/>
</dbReference>
<dbReference type="Proteomes" id="UP000618382">
    <property type="component" value="Unassembled WGS sequence"/>
</dbReference>
<proteinExistence type="predicted"/>
<protein>
    <submittedName>
        <fullName evidence="2">Uncharacterized protein</fullName>
    </submittedName>
</protein>
<reference evidence="1 4" key="2">
    <citation type="submission" date="2021-01" db="EMBL/GenBank/DDBJ databases">
        <title>Whole genome shotgun sequence of Cellulomonas oligotrophica NBRC 109435.</title>
        <authorList>
            <person name="Komaki H."/>
            <person name="Tamura T."/>
        </authorList>
    </citation>
    <scope>NUCLEOTIDE SEQUENCE [LARGE SCALE GENOMIC DNA]</scope>
    <source>
        <strain evidence="1 4">NBRC 109435</strain>
    </source>
</reference>
<reference evidence="2 3" key="1">
    <citation type="submission" date="2020-07" db="EMBL/GenBank/DDBJ databases">
        <title>Sequencing the genomes of 1000 actinobacteria strains.</title>
        <authorList>
            <person name="Klenk H.-P."/>
        </authorList>
    </citation>
    <scope>NUCLEOTIDE SEQUENCE [LARGE SCALE GENOMIC DNA]</scope>
    <source>
        <strain evidence="2 3">DSM 24482</strain>
    </source>
</reference>
<dbReference type="EMBL" id="JACCBK010000001">
    <property type="protein sequence ID" value="NYD86880.1"/>
    <property type="molecule type" value="Genomic_DNA"/>
</dbReference>
<evidence type="ECO:0000313" key="4">
    <source>
        <dbReference type="Proteomes" id="UP000618382"/>
    </source>
</evidence>
<comment type="caution">
    <text evidence="2">The sequence shown here is derived from an EMBL/GenBank/DDBJ whole genome shotgun (WGS) entry which is preliminary data.</text>
</comment>
<name>A0A7Y9FGN8_9CELL</name>
<accession>A0A7Y9FGN8</accession>
<dbReference type="RefSeq" id="WP_140459374.1">
    <property type="nucleotide sequence ID" value="NZ_BAABFI010000008.1"/>
</dbReference>
<dbReference type="Proteomes" id="UP000577956">
    <property type="component" value="Unassembled WGS sequence"/>
</dbReference>
<organism evidence="2 3">
    <name type="scientific">Cellulomonas oligotrophica</name>
    <dbReference type="NCBI Taxonomy" id="931536"/>
    <lineage>
        <taxon>Bacteria</taxon>
        <taxon>Bacillati</taxon>
        <taxon>Actinomycetota</taxon>
        <taxon>Actinomycetes</taxon>
        <taxon>Micrococcales</taxon>
        <taxon>Cellulomonadaceae</taxon>
        <taxon>Cellulomonas</taxon>
    </lineage>
</organism>
<evidence type="ECO:0000313" key="2">
    <source>
        <dbReference type="EMBL" id="NYD86880.1"/>
    </source>
</evidence>
<evidence type="ECO:0000313" key="1">
    <source>
        <dbReference type="EMBL" id="GIG32334.1"/>
    </source>
</evidence>
<dbReference type="AlphaFoldDB" id="A0A7Y9FGN8"/>